<organism evidence="1 2">
    <name type="scientific">Melastoma candidum</name>
    <dbReference type="NCBI Taxonomy" id="119954"/>
    <lineage>
        <taxon>Eukaryota</taxon>
        <taxon>Viridiplantae</taxon>
        <taxon>Streptophyta</taxon>
        <taxon>Embryophyta</taxon>
        <taxon>Tracheophyta</taxon>
        <taxon>Spermatophyta</taxon>
        <taxon>Magnoliopsida</taxon>
        <taxon>eudicotyledons</taxon>
        <taxon>Gunneridae</taxon>
        <taxon>Pentapetalae</taxon>
        <taxon>rosids</taxon>
        <taxon>malvids</taxon>
        <taxon>Myrtales</taxon>
        <taxon>Melastomataceae</taxon>
        <taxon>Melastomatoideae</taxon>
        <taxon>Melastomateae</taxon>
        <taxon>Melastoma</taxon>
    </lineage>
</organism>
<evidence type="ECO:0000313" key="1">
    <source>
        <dbReference type="EMBL" id="KAI4312929.1"/>
    </source>
</evidence>
<proteinExistence type="predicted"/>
<protein>
    <submittedName>
        <fullName evidence="1">Uncharacterized protein</fullName>
    </submittedName>
</protein>
<reference evidence="2" key="1">
    <citation type="journal article" date="2023" name="Front. Plant Sci.">
        <title>Chromosomal-level genome assembly of Melastoma candidum provides insights into trichome evolution.</title>
        <authorList>
            <person name="Zhong Y."/>
            <person name="Wu W."/>
            <person name="Sun C."/>
            <person name="Zou P."/>
            <person name="Liu Y."/>
            <person name="Dai S."/>
            <person name="Zhou R."/>
        </authorList>
    </citation>
    <scope>NUCLEOTIDE SEQUENCE [LARGE SCALE GENOMIC DNA]</scope>
</reference>
<accession>A0ACB9LP29</accession>
<dbReference type="EMBL" id="CM042890">
    <property type="protein sequence ID" value="KAI4312929.1"/>
    <property type="molecule type" value="Genomic_DNA"/>
</dbReference>
<sequence>MVQLKRAEHLRLRNVYLHMKRKDYKDKRAPYWEPGSHRLLTESQHVSDAGVIIEDSRRRWRVARSQSPPPSEIRRFLVVKTAGGRVLSSEFRRIALFCSKTSGDPSDEGGEESRKKEEGMKNDNFVNPPPESFSSPPPKNYLGIPFYSLLLPRPDALLKPLGDTESSLDVCTVIFPASKSTSCRKIPLSADDAVAGVAEKFGCTNSRLLSGGKRKAWA</sequence>
<name>A0ACB9LP29_9MYRT</name>
<comment type="caution">
    <text evidence="1">The sequence shown here is derived from an EMBL/GenBank/DDBJ whole genome shotgun (WGS) entry which is preliminary data.</text>
</comment>
<dbReference type="Proteomes" id="UP001057402">
    <property type="component" value="Chromosome 11"/>
</dbReference>
<keyword evidence="2" id="KW-1185">Reference proteome</keyword>
<gene>
    <name evidence="1" type="ORF">MLD38_037716</name>
</gene>
<evidence type="ECO:0000313" key="2">
    <source>
        <dbReference type="Proteomes" id="UP001057402"/>
    </source>
</evidence>